<accession>A0AAX4Y2N7</accession>
<dbReference type="EMBL" id="JARFID010001057">
    <property type="protein sequence ID" value="MDE8698330.1"/>
    <property type="molecule type" value="Genomic_DNA"/>
</dbReference>
<reference evidence="2" key="1">
    <citation type="submission" date="2023-03" db="EMBL/GenBank/DDBJ databases">
        <title>DFI Biobank Strains.</title>
        <authorList>
            <person name="Mostad J."/>
            <person name="Paddock L."/>
            <person name="Medina S."/>
            <person name="Waligurski E."/>
            <person name="Barat B."/>
            <person name="Smith R."/>
            <person name="Burgo V."/>
            <person name="Metcalfe C."/>
            <person name="Woodson C."/>
            <person name="Sundararajan A."/>
            <person name="Ramaswamy R."/>
            <person name="Lin H."/>
            <person name="Pamer E.G."/>
        </authorList>
    </citation>
    <scope>NUCLEOTIDE SEQUENCE</scope>
    <source>
        <strain evidence="2">DFI.9.5</strain>
    </source>
</reference>
<dbReference type="AlphaFoldDB" id="A0AAX4Y2N7"/>
<gene>
    <name evidence="2" type="ORF">PZH42_30905</name>
</gene>
<feature type="non-terminal residue" evidence="2">
    <location>
        <position position="65"/>
    </location>
</feature>
<protein>
    <recommendedName>
        <fullName evidence="4">Lipoprotein</fullName>
    </recommendedName>
</protein>
<comment type="caution">
    <text evidence="2">The sequence shown here is derived from an EMBL/GenBank/DDBJ whole genome shotgun (WGS) entry which is preliminary data.</text>
</comment>
<feature type="signal peptide" evidence="1">
    <location>
        <begin position="1"/>
        <end position="20"/>
    </location>
</feature>
<dbReference type="PROSITE" id="PS51257">
    <property type="entry name" value="PROKAR_LIPOPROTEIN"/>
    <property type="match status" value="1"/>
</dbReference>
<feature type="chain" id="PRO_5043825346" description="Lipoprotein" evidence="1">
    <location>
        <begin position="21"/>
        <end position="65"/>
    </location>
</feature>
<evidence type="ECO:0000256" key="1">
    <source>
        <dbReference type="SAM" id="SignalP"/>
    </source>
</evidence>
<proteinExistence type="predicted"/>
<evidence type="ECO:0000313" key="2">
    <source>
        <dbReference type="EMBL" id="MDE8698330.1"/>
    </source>
</evidence>
<sequence length="65" mass="7316">MMKYFMGVCCAMLLGLSACGDIDSPEFPPSEVKSEVKEAVDFSYTELHGKCMERKYIAALQKCQR</sequence>
<evidence type="ECO:0000313" key="3">
    <source>
        <dbReference type="Proteomes" id="UP001221924"/>
    </source>
</evidence>
<dbReference type="Proteomes" id="UP001221924">
    <property type="component" value="Unassembled WGS sequence"/>
</dbReference>
<keyword evidence="1" id="KW-0732">Signal</keyword>
<organism evidence="2 3">
    <name type="scientific">Bacteroides cellulosilyticus</name>
    <dbReference type="NCBI Taxonomy" id="246787"/>
    <lineage>
        <taxon>Bacteria</taxon>
        <taxon>Pseudomonadati</taxon>
        <taxon>Bacteroidota</taxon>
        <taxon>Bacteroidia</taxon>
        <taxon>Bacteroidales</taxon>
        <taxon>Bacteroidaceae</taxon>
        <taxon>Bacteroides</taxon>
    </lineage>
</organism>
<name>A0AAX4Y2N7_9BACE</name>
<evidence type="ECO:0008006" key="4">
    <source>
        <dbReference type="Google" id="ProtNLM"/>
    </source>
</evidence>